<dbReference type="InterPro" id="IPR009872">
    <property type="entry name" value="DUF1427"/>
</dbReference>
<keyword evidence="1" id="KW-0472">Membrane</keyword>
<accession>A0AAW8JPI8</accession>
<gene>
    <name evidence="2" type="ORF">RFH51_17335</name>
</gene>
<dbReference type="Proteomes" id="UP001243195">
    <property type="component" value="Unassembled WGS sequence"/>
</dbReference>
<proteinExistence type="predicted"/>
<dbReference type="GeneID" id="84211875"/>
<protein>
    <submittedName>
        <fullName evidence="2">DUF1427 family protein</fullName>
    </submittedName>
</protein>
<dbReference type="EMBL" id="JAVIDA010000037">
    <property type="protein sequence ID" value="MDQ9073216.1"/>
    <property type="molecule type" value="Genomic_DNA"/>
</dbReference>
<dbReference type="AlphaFoldDB" id="A0AAW8JPI8"/>
<sequence>MKMYLISLAVGVLVGVIYYVLNVKSPAPPLVALAGLLGIVVGEQLIPFFKNFMQ</sequence>
<dbReference type="NCBIfam" id="TIGR03510">
    <property type="entry name" value="XapX"/>
    <property type="match status" value="1"/>
</dbReference>
<dbReference type="RefSeq" id="WP_004870282.1">
    <property type="nucleotide sequence ID" value="NZ_BBLI01000063.1"/>
</dbReference>
<comment type="caution">
    <text evidence="2">The sequence shown here is derived from an EMBL/GenBank/DDBJ whole genome shotgun (WGS) entry which is preliminary data.</text>
</comment>
<dbReference type="Pfam" id="PF07235">
    <property type="entry name" value="DUF1427"/>
    <property type="match status" value="1"/>
</dbReference>
<organism evidence="2 3">
    <name type="scientific">Acinetobacter gerneri</name>
    <dbReference type="NCBI Taxonomy" id="202952"/>
    <lineage>
        <taxon>Bacteria</taxon>
        <taxon>Pseudomonadati</taxon>
        <taxon>Pseudomonadota</taxon>
        <taxon>Gammaproteobacteria</taxon>
        <taxon>Moraxellales</taxon>
        <taxon>Moraxellaceae</taxon>
        <taxon>Acinetobacter</taxon>
    </lineage>
</organism>
<feature type="transmembrane region" description="Helical" evidence="1">
    <location>
        <begin position="27"/>
        <end position="49"/>
    </location>
</feature>
<evidence type="ECO:0000313" key="2">
    <source>
        <dbReference type="EMBL" id="MDQ9073216.1"/>
    </source>
</evidence>
<evidence type="ECO:0000313" key="3">
    <source>
        <dbReference type="Proteomes" id="UP001243195"/>
    </source>
</evidence>
<reference evidence="2" key="1">
    <citation type="submission" date="2023-08" db="EMBL/GenBank/DDBJ databases">
        <title>Emergence of clinically-relevant ST2 carbapenem-resistant Acinetobacter baumannii strains in hospital sewages in Zhejiang, East of China.</title>
        <authorList>
            <person name="Kaichao C."/>
            <person name="Zhang R."/>
        </authorList>
    </citation>
    <scope>NUCLEOTIDE SEQUENCE</scope>
    <source>
        <strain evidence="2">M-SY-60</strain>
    </source>
</reference>
<feature type="transmembrane region" description="Helical" evidence="1">
    <location>
        <begin position="5"/>
        <end position="21"/>
    </location>
</feature>
<keyword evidence="1" id="KW-0812">Transmembrane</keyword>
<dbReference type="InterPro" id="IPR020017">
    <property type="entry name" value="XapX_domain"/>
</dbReference>
<evidence type="ECO:0000256" key="1">
    <source>
        <dbReference type="SAM" id="Phobius"/>
    </source>
</evidence>
<name>A0AAW8JPI8_9GAMM</name>
<keyword evidence="1" id="KW-1133">Transmembrane helix</keyword>